<organism evidence="3 4">
    <name type="scientific">Phlebiopsis gigantea (strain 11061_1 CR5-6)</name>
    <name type="common">White-rot fungus</name>
    <name type="synonym">Peniophora gigantea</name>
    <dbReference type="NCBI Taxonomy" id="745531"/>
    <lineage>
        <taxon>Eukaryota</taxon>
        <taxon>Fungi</taxon>
        <taxon>Dikarya</taxon>
        <taxon>Basidiomycota</taxon>
        <taxon>Agaricomycotina</taxon>
        <taxon>Agaricomycetes</taxon>
        <taxon>Polyporales</taxon>
        <taxon>Phanerochaetaceae</taxon>
        <taxon>Phlebiopsis</taxon>
    </lineage>
</organism>
<dbReference type="SUPFAM" id="SSF51735">
    <property type="entry name" value="NAD(P)-binding Rossmann-fold domains"/>
    <property type="match status" value="1"/>
</dbReference>
<dbReference type="Pfam" id="PF16884">
    <property type="entry name" value="ADH_N_2"/>
    <property type="match status" value="1"/>
</dbReference>
<dbReference type="Proteomes" id="UP000053257">
    <property type="component" value="Unassembled WGS sequence"/>
</dbReference>
<dbReference type="InterPro" id="IPR020843">
    <property type="entry name" value="ER"/>
</dbReference>
<dbReference type="HOGENOM" id="CLU_026673_29_1_1"/>
<evidence type="ECO:0000313" key="4">
    <source>
        <dbReference type="Proteomes" id="UP000053257"/>
    </source>
</evidence>
<sequence length="354" mass="38575">MSPVTNARLLFREIPSELPDPVSTFKYDTSENIDIDGFPLHGGFLVRALAFSLDPYMRNRMRPEDTEGDMPAFLLNKVITGFGVGVVIRSESPDFLVGAHVGGFMSYQEYCFFGDAAASALAMPALGLTVLENPYNLPWRYFVGNLGMTGQTAYYALKDVSEPQKGETIFISAAAGAVGLMLVQLAVSQGLRVIASCGSDAKAGLLRELGAAHVINRKTDDIFVELKKAGPIDIFIDHVGGITLEAAIENAAMHARFVICGAVSTYNGPMSDAYGVKNLWLVNRYRITIRPLVVIDWHEKYLSEFYKTVPEEIAAGRLKCYESVYRGLQSAGQGFKDMLTGASTGKTVIVISEE</sequence>
<dbReference type="CDD" id="cd05288">
    <property type="entry name" value="PGDH"/>
    <property type="match status" value="1"/>
</dbReference>
<dbReference type="Pfam" id="PF00107">
    <property type="entry name" value="ADH_zinc_N"/>
    <property type="match status" value="1"/>
</dbReference>
<dbReference type="PANTHER" id="PTHR43205:SF7">
    <property type="entry name" value="PROSTAGLANDIN REDUCTASE 1"/>
    <property type="match status" value="1"/>
</dbReference>
<dbReference type="GO" id="GO:0016628">
    <property type="term" value="F:oxidoreductase activity, acting on the CH-CH group of donors, NAD or NADP as acceptor"/>
    <property type="evidence" value="ECO:0007669"/>
    <property type="project" value="InterPro"/>
</dbReference>
<dbReference type="InterPro" id="IPR013149">
    <property type="entry name" value="ADH-like_C"/>
</dbReference>
<feature type="domain" description="Enoyl reductase (ER)" evidence="2">
    <location>
        <begin position="44"/>
        <end position="349"/>
    </location>
</feature>
<dbReference type="Gene3D" id="3.90.180.10">
    <property type="entry name" value="Medium-chain alcohol dehydrogenases, catalytic domain"/>
    <property type="match status" value="1"/>
</dbReference>
<dbReference type="OrthoDB" id="809632at2759"/>
<dbReference type="Gene3D" id="3.40.50.720">
    <property type="entry name" value="NAD(P)-binding Rossmann-like Domain"/>
    <property type="match status" value="1"/>
</dbReference>
<dbReference type="AlphaFoldDB" id="A0A0C3ND52"/>
<keyword evidence="1" id="KW-0560">Oxidoreductase</keyword>
<accession>A0A0C3ND52</accession>
<dbReference type="InterPro" id="IPR011032">
    <property type="entry name" value="GroES-like_sf"/>
</dbReference>
<keyword evidence="4" id="KW-1185">Reference proteome</keyword>
<protein>
    <recommendedName>
        <fullName evidence="2">Enoyl reductase (ER) domain-containing protein</fullName>
    </recommendedName>
</protein>
<dbReference type="InterPro" id="IPR045010">
    <property type="entry name" value="MDR_fam"/>
</dbReference>
<evidence type="ECO:0000313" key="3">
    <source>
        <dbReference type="EMBL" id="KIP02444.1"/>
    </source>
</evidence>
<dbReference type="SUPFAM" id="SSF50129">
    <property type="entry name" value="GroES-like"/>
    <property type="match status" value="1"/>
</dbReference>
<dbReference type="InterPro" id="IPR041694">
    <property type="entry name" value="ADH_N_2"/>
</dbReference>
<dbReference type="SMART" id="SM00829">
    <property type="entry name" value="PKS_ER"/>
    <property type="match status" value="1"/>
</dbReference>
<dbReference type="EMBL" id="KN840675">
    <property type="protein sequence ID" value="KIP02444.1"/>
    <property type="molecule type" value="Genomic_DNA"/>
</dbReference>
<dbReference type="InterPro" id="IPR036291">
    <property type="entry name" value="NAD(P)-bd_dom_sf"/>
</dbReference>
<dbReference type="PANTHER" id="PTHR43205">
    <property type="entry name" value="PROSTAGLANDIN REDUCTASE"/>
    <property type="match status" value="1"/>
</dbReference>
<proteinExistence type="predicted"/>
<evidence type="ECO:0000256" key="1">
    <source>
        <dbReference type="ARBA" id="ARBA00023002"/>
    </source>
</evidence>
<evidence type="ECO:0000259" key="2">
    <source>
        <dbReference type="SMART" id="SM00829"/>
    </source>
</evidence>
<reference evidence="3 4" key="1">
    <citation type="journal article" date="2014" name="PLoS Genet.">
        <title>Analysis of the Phlebiopsis gigantea genome, transcriptome and secretome provides insight into its pioneer colonization strategies of wood.</title>
        <authorList>
            <person name="Hori C."/>
            <person name="Ishida T."/>
            <person name="Igarashi K."/>
            <person name="Samejima M."/>
            <person name="Suzuki H."/>
            <person name="Master E."/>
            <person name="Ferreira P."/>
            <person name="Ruiz-Duenas F.J."/>
            <person name="Held B."/>
            <person name="Canessa P."/>
            <person name="Larrondo L.F."/>
            <person name="Schmoll M."/>
            <person name="Druzhinina I.S."/>
            <person name="Kubicek C.P."/>
            <person name="Gaskell J.A."/>
            <person name="Kersten P."/>
            <person name="St John F."/>
            <person name="Glasner J."/>
            <person name="Sabat G."/>
            <person name="Splinter BonDurant S."/>
            <person name="Syed K."/>
            <person name="Yadav J."/>
            <person name="Mgbeahuruike A.C."/>
            <person name="Kovalchuk A."/>
            <person name="Asiegbu F.O."/>
            <person name="Lackner G."/>
            <person name="Hoffmeister D."/>
            <person name="Rencoret J."/>
            <person name="Gutierrez A."/>
            <person name="Sun H."/>
            <person name="Lindquist E."/>
            <person name="Barry K."/>
            <person name="Riley R."/>
            <person name="Grigoriev I.V."/>
            <person name="Henrissat B."/>
            <person name="Kues U."/>
            <person name="Berka R.M."/>
            <person name="Martinez A.T."/>
            <person name="Covert S.F."/>
            <person name="Blanchette R.A."/>
            <person name="Cullen D."/>
        </authorList>
    </citation>
    <scope>NUCLEOTIDE SEQUENCE [LARGE SCALE GENOMIC DNA]</scope>
    <source>
        <strain evidence="3 4">11061_1 CR5-6</strain>
    </source>
</reference>
<gene>
    <name evidence="3" type="ORF">PHLGIDRAFT_122457</name>
</gene>
<name>A0A0C3ND52_PHLG1</name>